<evidence type="ECO:0000313" key="2">
    <source>
        <dbReference type="EMBL" id="KAL3793816.1"/>
    </source>
</evidence>
<gene>
    <name evidence="2" type="ORF">HJC23_006176</name>
</gene>
<accession>A0ABD3Q2F7</accession>
<proteinExistence type="predicted"/>
<protein>
    <submittedName>
        <fullName evidence="2">Uncharacterized protein</fullName>
    </submittedName>
</protein>
<dbReference type="EMBL" id="JABMIG020000087">
    <property type="protein sequence ID" value="KAL3793816.1"/>
    <property type="molecule type" value="Genomic_DNA"/>
</dbReference>
<dbReference type="Proteomes" id="UP001516023">
    <property type="component" value="Unassembled WGS sequence"/>
</dbReference>
<feature type="transmembrane region" description="Helical" evidence="1">
    <location>
        <begin position="129"/>
        <end position="147"/>
    </location>
</feature>
<keyword evidence="1" id="KW-0812">Transmembrane</keyword>
<evidence type="ECO:0000256" key="1">
    <source>
        <dbReference type="SAM" id="Phobius"/>
    </source>
</evidence>
<sequence>MSDLPLTQLEGVELELQLLAHVAITNAEELWRRRVQIEEYLRKRAESRREMLQKKLNNEIIANAIQKGNNVTNLTPLSIRSKLNSTNATTTSAPEYFKNLQSTNQCIASTKPKRRVGPGTKPPSGTHNFMIPFFLMITSCSILRLCLSFAITRFTKGGNNDHDNK</sequence>
<evidence type="ECO:0000313" key="3">
    <source>
        <dbReference type="Proteomes" id="UP001516023"/>
    </source>
</evidence>
<comment type="caution">
    <text evidence="2">The sequence shown here is derived from an EMBL/GenBank/DDBJ whole genome shotgun (WGS) entry which is preliminary data.</text>
</comment>
<keyword evidence="3" id="KW-1185">Reference proteome</keyword>
<name>A0ABD3Q2F7_9STRA</name>
<dbReference type="AlphaFoldDB" id="A0ABD3Q2F7"/>
<organism evidence="2 3">
    <name type="scientific">Cyclotella cryptica</name>
    <dbReference type="NCBI Taxonomy" id="29204"/>
    <lineage>
        <taxon>Eukaryota</taxon>
        <taxon>Sar</taxon>
        <taxon>Stramenopiles</taxon>
        <taxon>Ochrophyta</taxon>
        <taxon>Bacillariophyta</taxon>
        <taxon>Coscinodiscophyceae</taxon>
        <taxon>Thalassiosirophycidae</taxon>
        <taxon>Stephanodiscales</taxon>
        <taxon>Stephanodiscaceae</taxon>
        <taxon>Cyclotella</taxon>
    </lineage>
</organism>
<keyword evidence="1" id="KW-0472">Membrane</keyword>
<reference evidence="2 3" key="1">
    <citation type="journal article" date="2020" name="G3 (Bethesda)">
        <title>Improved Reference Genome for Cyclotella cryptica CCMP332, a Model for Cell Wall Morphogenesis, Salinity Adaptation, and Lipid Production in Diatoms (Bacillariophyta).</title>
        <authorList>
            <person name="Roberts W.R."/>
            <person name="Downey K.M."/>
            <person name="Ruck E.C."/>
            <person name="Traller J.C."/>
            <person name="Alverson A.J."/>
        </authorList>
    </citation>
    <scope>NUCLEOTIDE SEQUENCE [LARGE SCALE GENOMIC DNA]</scope>
    <source>
        <strain evidence="2 3">CCMP332</strain>
    </source>
</reference>
<keyword evidence="1" id="KW-1133">Transmembrane helix</keyword>